<dbReference type="Gene3D" id="2.40.30.10">
    <property type="entry name" value="Translation factors"/>
    <property type="match status" value="1"/>
</dbReference>
<accession>A0A3M7FUJ9</accession>
<name>A0A3M7FUJ9_HORWE</name>
<proteinExistence type="predicted"/>
<reference evidence="2 3" key="1">
    <citation type="journal article" date="2018" name="BMC Genomics">
        <title>Genomic evidence for intraspecific hybridization in a clonal and extremely halotolerant yeast.</title>
        <authorList>
            <person name="Gostincar C."/>
            <person name="Stajich J.E."/>
            <person name="Zupancic J."/>
            <person name="Zalar P."/>
            <person name="Gunde-Cimerman N."/>
        </authorList>
    </citation>
    <scope>NUCLEOTIDE SEQUENCE [LARGE SCALE GENOMIC DNA]</scope>
    <source>
        <strain evidence="2 3">EXF-10513</strain>
    </source>
</reference>
<dbReference type="AlphaFoldDB" id="A0A3M7FUJ9"/>
<organism evidence="2 3">
    <name type="scientific">Hortaea werneckii</name>
    <name type="common">Black yeast</name>
    <name type="synonym">Cladosporium werneckii</name>
    <dbReference type="NCBI Taxonomy" id="91943"/>
    <lineage>
        <taxon>Eukaryota</taxon>
        <taxon>Fungi</taxon>
        <taxon>Dikarya</taxon>
        <taxon>Ascomycota</taxon>
        <taxon>Pezizomycotina</taxon>
        <taxon>Dothideomycetes</taxon>
        <taxon>Dothideomycetidae</taxon>
        <taxon>Mycosphaerellales</taxon>
        <taxon>Teratosphaeriaceae</taxon>
        <taxon>Hortaea</taxon>
    </lineage>
</organism>
<dbReference type="VEuPathDB" id="FungiDB:BTJ68_11767"/>
<gene>
    <name evidence="2" type="ORF">D0864_05880</name>
</gene>
<evidence type="ECO:0000313" key="2">
    <source>
        <dbReference type="EMBL" id="RMY92520.1"/>
    </source>
</evidence>
<evidence type="ECO:0000313" key="3">
    <source>
        <dbReference type="Proteomes" id="UP000269539"/>
    </source>
</evidence>
<dbReference type="Proteomes" id="UP000269539">
    <property type="component" value="Unassembled WGS sequence"/>
</dbReference>
<protein>
    <submittedName>
        <fullName evidence="2">Uncharacterized protein</fullName>
    </submittedName>
</protein>
<evidence type="ECO:0000256" key="1">
    <source>
        <dbReference type="SAM" id="MobiDB-lite"/>
    </source>
</evidence>
<comment type="caution">
    <text evidence="2">The sequence shown here is derived from an EMBL/GenBank/DDBJ whole genome shotgun (WGS) entry which is preliminary data.</text>
</comment>
<feature type="region of interest" description="Disordered" evidence="1">
    <location>
        <begin position="183"/>
        <end position="210"/>
    </location>
</feature>
<dbReference type="EMBL" id="QWIO01000563">
    <property type="protein sequence ID" value="RMY92520.1"/>
    <property type="molecule type" value="Genomic_DNA"/>
</dbReference>
<sequence length="232" mass="24703">MCRYAEPIADVPSGNIHGLAGIDQFLLKSGTLTTSETAQCDNGEQSYRNCDRLAGKRGQDHGRHQGTKIPAAQKDINTVKSTTVATARDHIAEIVVILTNDDPCGMGMFTEIAGAGMITTVDHCREQACEVNPFRTVALQHTGPPDPRVLHCVRSVTVFELPASTASTVLRDATGHDLLVDPGTVNNDGLQRRNIPHAHEGSPSGVGHPQELAAGEITHATAPGELTYLESL</sequence>